<feature type="coiled-coil region" evidence="1">
    <location>
        <begin position="33"/>
        <end position="60"/>
    </location>
</feature>
<evidence type="ECO:0000313" key="3">
    <source>
        <dbReference type="EMBL" id="WVZ09066.1"/>
    </source>
</evidence>
<protein>
    <submittedName>
        <fullName evidence="3">Uncharacterized protein</fullName>
    </submittedName>
</protein>
<reference evidence="3 4" key="1">
    <citation type="journal article" date="2023" name="Life. Sci Alliance">
        <title>Evolutionary insights into 3D genome organization and epigenetic landscape of Vigna mungo.</title>
        <authorList>
            <person name="Junaid A."/>
            <person name="Singh B."/>
            <person name="Bhatia S."/>
        </authorList>
    </citation>
    <scope>NUCLEOTIDE SEQUENCE [LARGE SCALE GENOMIC DNA]</scope>
    <source>
        <strain evidence="3">Urdbean</strain>
    </source>
</reference>
<dbReference type="PANTHER" id="PTHR36001:SF2">
    <property type="entry name" value="CTAGE FAMILY PROTEIN-RELATED"/>
    <property type="match status" value="1"/>
</dbReference>
<feature type="compositionally biased region" description="Gly residues" evidence="2">
    <location>
        <begin position="558"/>
        <end position="571"/>
    </location>
</feature>
<keyword evidence="4" id="KW-1185">Reference proteome</keyword>
<dbReference type="EMBL" id="CP144695">
    <property type="protein sequence ID" value="WVZ09066.1"/>
    <property type="molecule type" value="Genomic_DNA"/>
</dbReference>
<sequence length="630" mass="71425">MAGRGSDSQKQLLSLIRNFAAEKSQGGNSVASVVTLRKQIAKLTSELNMEYEELEKAKRCKEMVEQDLKGFEVQLMLSEASNQTLEARVSLIQDRISAVGSDLETLKFEEAALRKFQESIIICDIDAVDCTASRVKGKVRNKILATHTDSGLTINWLAAHTFMHAYNFHHMIQFDIVLDESQIIIKENDAEVALCDLESTLSEVISQIAKENEEYQEEQNICKNAQQQLIDCERKVFVMGMIVKETKELQDLTIYPYKYSVVSIGATSEMYMSELSCGQFGFFQRNSGKSGEMTFCKGTHPLTDFDGFPCFGLVQVQDKFFSSFNVSNEGDGDTRYTYLRLKYFQSLKFGVVLPQSPECVVIALLMDSTLKSVFPLLFGLRTAFGFGTPSLSATPPLLLQNSVGKTIYLGYHDHLEQDISNIPNEVKSQWQKLDFQLCVVLWQYVEQEVLEILRPYKTCTFFWKRAHDIFANDVQRLFYATQRVTSLKQANHDMVAHIGKAGVAIEELKIFFAVDSLEGINKKLDKFYMALILRSVHSVKGKNSIDGIETSPMVAPQGRGGGRSNRGGRGGRSMHPQCTYYKKISHTREKCYALHGNPDKVAHVFNFDDLESRISNDEYQKFLRYYCNLR</sequence>
<dbReference type="InterPro" id="IPR053327">
    <property type="entry name" value="KIP"/>
</dbReference>
<feature type="coiled-coil region" evidence="1">
    <location>
        <begin position="201"/>
        <end position="235"/>
    </location>
</feature>
<keyword evidence="1" id="KW-0175">Coiled coil</keyword>
<gene>
    <name evidence="3" type="ORF">V8G54_022412</name>
</gene>
<dbReference type="AlphaFoldDB" id="A0AAQ3NHI3"/>
<organism evidence="3 4">
    <name type="scientific">Vigna mungo</name>
    <name type="common">Black gram</name>
    <name type="synonym">Phaseolus mungo</name>
    <dbReference type="NCBI Taxonomy" id="3915"/>
    <lineage>
        <taxon>Eukaryota</taxon>
        <taxon>Viridiplantae</taxon>
        <taxon>Streptophyta</taxon>
        <taxon>Embryophyta</taxon>
        <taxon>Tracheophyta</taxon>
        <taxon>Spermatophyta</taxon>
        <taxon>Magnoliopsida</taxon>
        <taxon>eudicotyledons</taxon>
        <taxon>Gunneridae</taxon>
        <taxon>Pentapetalae</taxon>
        <taxon>rosids</taxon>
        <taxon>fabids</taxon>
        <taxon>Fabales</taxon>
        <taxon>Fabaceae</taxon>
        <taxon>Papilionoideae</taxon>
        <taxon>50 kb inversion clade</taxon>
        <taxon>NPAAA clade</taxon>
        <taxon>indigoferoid/millettioid clade</taxon>
        <taxon>Phaseoleae</taxon>
        <taxon>Vigna</taxon>
    </lineage>
</organism>
<dbReference type="PANTHER" id="PTHR36001">
    <property type="entry name" value="CTAGE FAMILY PROTEIN-RELATED"/>
    <property type="match status" value="1"/>
</dbReference>
<accession>A0AAQ3NHI3</accession>
<proteinExistence type="predicted"/>
<name>A0AAQ3NHI3_VIGMU</name>
<evidence type="ECO:0000256" key="1">
    <source>
        <dbReference type="SAM" id="Coils"/>
    </source>
</evidence>
<feature type="region of interest" description="Disordered" evidence="2">
    <location>
        <begin position="550"/>
        <end position="574"/>
    </location>
</feature>
<evidence type="ECO:0000313" key="4">
    <source>
        <dbReference type="Proteomes" id="UP001374535"/>
    </source>
</evidence>
<dbReference type="Proteomes" id="UP001374535">
    <property type="component" value="Chromosome 6"/>
</dbReference>
<evidence type="ECO:0000256" key="2">
    <source>
        <dbReference type="SAM" id="MobiDB-lite"/>
    </source>
</evidence>